<evidence type="ECO:0000256" key="7">
    <source>
        <dbReference type="ARBA" id="ARBA00022729"/>
    </source>
</evidence>
<evidence type="ECO:0000256" key="18">
    <source>
        <dbReference type="ARBA" id="ARBA00041808"/>
    </source>
</evidence>
<dbReference type="FunFam" id="2.60.40.10:FF:000757">
    <property type="entry name" value="Beta-glucosidase G"/>
    <property type="match status" value="1"/>
</dbReference>
<gene>
    <name evidence="21" type="ORF">yc1106_08626</name>
</gene>
<comment type="function">
    <text evidence="14">Beta-glucosidases are one of a number of cellulolytic enzymes involved in the degradation of cellulosic biomass. Catalyzes the last step releasing glucose from the inhibitory cellobiose.</text>
</comment>
<evidence type="ECO:0000256" key="1">
    <source>
        <dbReference type="ARBA" id="ARBA00000448"/>
    </source>
</evidence>
<dbReference type="Gene3D" id="3.20.20.300">
    <property type="entry name" value="Glycoside hydrolase, family 3, N-terminal domain"/>
    <property type="match status" value="1"/>
</dbReference>
<dbReference type="Gene3D" id="2.60.40.10">
    <property type="entry name" value="Immunoglobulins"/>
    <property type="match status" value="1"/>
</dbReference>
<dbReference type="SUPFAM" id="SSF52279">
    <property type="entry name" value="Beta-D-glucan exohydrolase, C-terminal domain"/>
    <property type="match status" value="1"/>
</dbReference>
<evidence type="ECO:0000256" key="11">
    <source>
        <dbReference type="ARBA" id="ARBA00023277"/>
    </source>
</evidence>
<evidence type="ECO:0000256" key="19">
    <source>
        <dbReference type="SAM" id="SignalP"/>
    </source>
</evidence>
<evidence type="ECO:0000256" key="2">
    <source>
        <dbReference type="ARBA" id="ARBA00004613"/>
    </source>
</evidence>
<evidence type="ECO:0000313" key="22">
    <source>
        <dbReference type="Proteomes" id="UP001056012"/>
    </source>
</evidence>
<keyword evidence="10" id="KW-0325">Glycoprotein</keyword>
<protein>
    <recommendedName>
        <fullName evidence="15">Probable beta-glucosidase G</fullName>
        <ecNumber evidence="5">3.2.1.21</ecNumber>
    </recommendedName>
    <alternativeName>
        <fullName evidence="16">Beta-D-glucoside glucohydrolase G</fullName>
    </alternativeName>
    <alternativeName>
        <fullName evidence="17">Cellobiase G</fullName>
    </alternativeName>
    <alternativeName>
        <fullName evidence="18">Gentiobiase G</fullName>
    </alternativeName>
</protein>
<keyword evidence="8 21" id="KW-0378">Hydrolase</keyword>
<evidence type="ECO:0000313" key="21">
    <source>
        <dbReference type="EMBL" id="USP81352.1"/>
    </source>
</evidence>
<dbReference type="InterPro" id="IPR036962">
    <property type="entry name" value="Glyco_hydro_3_N_sf"/>
</dbReference>
<feature type="signal peptide" evidence="19">
    <location>
        <begin position="1"/>
        <end position="16"/>
    </location>
</feature>
<keyword evidence="6" id="KW-0964">Secreted</keyword>
<dbReference type="InterPro" id="IPR050288">
    <property type="entry name" value="Cellulose_deg_GH3"/>
</dbReference>
<dbReference type="GO" id="GO:0008422">
    <property type="term" value="F:beta-glucosidase activity"/>
    <property type="evidence" value="ECO:0007669"/>
    <property type="project" value="UniProtKB-EC"/>
</dbReference>
<evidence type="ECO:0000259" key="20">
    <source>
        <dbReference type="SMART" id="SM01217"/>
    </source>
</evidence>
<dbReference type="PANTHER" id="PTHR42715:SF12">
    <property type="entry name" value="BETA-GLUCOSIDASE G-RELATED"/>
    <property type="match status" value="1"/>
</dbReference>
<evidence type="ECO:0000256" key="5">
    <source>
        <dbReference type="ARBA" id="ARBA00012744"/>
    </source>
</evidence>
<evidence type="ECO:0000256" key="12">
    <source>
        <dbReference type="ARBA" id="ARBA00023295"/>
    </source>
</evidence>
<dbReference type="PANTHER" id="PTHR42715">
    <property type="entry name" value="BETA-GLUCOSIDASE"/>
    <property type="match status" value="1"/>
</dbReference>
<comment type="pathway">
    <text evidence="3">Glycan metabolism; cellulose degradation.</text>
</comment>
<keyword evidence="12" id="KW-0326">Glycosidase</keyword>
<evidence type="ECO:0000256" key="10">
    <source>
        <dbReference type="ARBA" id="ARBA00023180"/>
    </source>
</evidence>
<organism evidence="21 22">
    <name type="scientific">Curvularia clavata</name>
    <dbReference type="NCBI Taxonomy" id="95742"/>
    <lineage>
        <taxon>Eukaryota</taxon>
        <taxon>Fungi</taxon>
        <taxon>Dikarya</taxon>
        <taxon>Ascomycota</taxon>
        <taxon>Pezizomycotina</taxon>
        <taxon>Dothideomycetes</taxon>
        <taxon>Pleosporomycetidae</taxon>
        <taxon>Pleosporales</taxon>
        <taxon>Pleosporineae</taxon>
        <taxon>Pleosporaceae</taxon>
        <taxon>Curvularia</taxon>
    </lineage>
</organism>
<dbReference type="InterPro" id="IPR013783">
    <property type="entry name" value="Ig-like_fold"/>
</dbReference>
<feature type="chain" id="PRO_5040465564" description="Probable beta-glucosidase G" evidence="19">
    <location>
        <begin position="17"/>
        <end position="803"/>
    </location>
</feature>
<evidence type="ECO:0000256" key="13">
    <source>
        <dbReference type="ARBA" id="ARBA00023326"/>
    </source>
</evidence>
<dbReference type="Proteomes" id="UP001056012">
    <property type="component" value="Chromosome 7"/>
</dbReference>
<dbReference type="EC" id="3.2.1.21" evidence="5"/>
<dbReference type="AlphaFoldDB" id="A0A9Q9DVZ1"/>
<keyword evidence="7 19" id="KW-0732">Signal</keyword>
<name>A0A9Q9DVZ1_CURCL</name>
<dbReference type="GO" id="GO:0005576">
    <property type="term" value="C:extracellular region"/>
    <property type="evidence" value="ECO:0007669"/>
    <property type="project" value="UniProtKB-SubCell"/>
</dbReference>
<keyword evidence="13" id="KW-0624">Polysaccharide degradation</keyword>
<dbReference type="OrthoDB" id="416222at2759"/>
<evidence type="ECO:0000256" key="14">
    <source>
        <dbReference type="ARBA" id="ARBA00024983"/>
    </source>
</evidence>
<dbReference type="SMART" id="SM01217">
    <property type="entry name" value="Fn3_like"/>
    <property type="match status" value="1"/>
</dbReference>
<dbReference type="EMBL" id="CP089280">
    <property type="protein sequence ID" value="USP81352.1"/>
    <property type="molecule type" value="Genomic_DNA"/>
</dbReference>
<dbReference type="Gene3D" id="3.40.50.1700">
    <property type="entry name" value="Glycoside hydrolase family 3 C-terminal domain"/>
    <property type="match status" value="1"/>
</dbReference>
<sequence>MMQGSLVLSFIALAGAQSGNAQHGSYNQYGGSPAVYPSRKFAVCLPLRIKTNVLSANITGIGGWEAALSKARTFLSNLNLDEKAQMVTGTPGPCVGNISPIPRLNFSGLCLQDGPLAIRQAIGASVFPAGLTVAASWDRSLARERGVYMASEFRGKGSHVALGPVVGPLGRSPFGGRNWEGFSPDSYLSGALVEDTIEGMQSTGVQACVKHYILNEQETQRNPSMSENGVTIEAVSSNIDDKTMHETYLWPFANAVRAGSASVMCSYNRINGSYGCQNSKTLNGLLKEELGFQGYVMSDWLATHTGVAAIEAGLDMDMPGGIGFTSGTPTYFGANITTAVNNGSLALKRLDDMILRIMTPYYYLGQDSGYPRIDHYTPKLNFFPESAYVYNYTYGPEVNVRSAASTQLIRELGAAGTVLLKNTNNTLPLQHPRQIAVFGNDAADLTTGQYYGDDYDIGTLPVGGGSGTGRFYQIVPPLDAIKSRGQSYGAHVQYITDNKFISQTGLSSLAPVPIDVCIVFLKSWASEGSDRMTLTPEWNSTTVMERVTSVCNNTVVVLHGASPNTMPWRNNANVTAILVAHMPGEETGNSIVDILWGDVNPSGKLPYTIANNETDYRHNIENSTTLQETNDPIAWQANFVEGNLIDYKEFDAENKSVAFPFGFGLSYTTFNISNLKTNIVVENVSRTPDPNAPIYPGGNVELWATLVTVEVTVSNTGQKRGAAVPQLYLSYPSEAEMPVRSLRGFEKIYLNAGESTSVPFNLARRDLSYWDVTLQKWRIPTGSITVGVGFSSRDLPLQSTFSV</sequence>
<comment type="similarity">
    <text evidence="4">Belongs to the glycosyl hydrolase 3 family.</text>
</comment>
<evidence type="ECO:0000256" key="16">
    <source>
        <dbReference type="ARBA" id="ARBA00041276"/>
    </source>
</evidence>
<dbReference type="GO" id="GO:0030245">
    <property type="term" value="P:cellulose catabolic process"/>
    <property type="evidence" value="ECO:0007669"/>
    <property type="project" value="UniProtKB-KW"/>
</dbReference>
<dbReference type="Pfam" id="PF01915">
    <property type="entry name" value="Glyco_hydro_3_C"/>
    <property type="match status" value="1"/>
</dbReference>
<dbReference type="InterPro" id="IPR026891">
    <property type="entry name" value="Fn3-like"/>
</dbReference>
<evidence type="ECO:0000256" key="9">
    <source>
        <dbReference type="ARBA" id="ARBA00023001"/>
    </source>
</evidence>
<reference evidence="21" key="1">
    <citation type="submission" date="2021-12" db="EMBL/GenBank/DDBJ databases">
        <title>Curvularia clavata genome.</title>
        <authorList>
            <person name="Cao Y."/>
        </authorList>
    </citation>
    <scope>NUCLEOTIDE SEQUENCE</scope>
    <source>
        <strain evidence="21">Yc1106</strain>
    </source>
</reference>
<dbReference type="InterPro" id="IPR036881">
    <property type="entry name" value="Glyco_hydro_3_C_sf"/>
</dbReference>
<dbReference type="PRINTS" id="PR00133">
    <property type="entry name" value="GLHYDRLASE3"/>
</dbReference>
<dbReference type="FunFam" id="3.20.20.300:FF:000002">
    <property type="entry name" value="Probable beta-glucosidase"/>
    <property type="match status" value="1"/>
</dbReference>
<dbReference type="VEuPathDB" id="FungiDB:yc1106_08626"/>
<dbReference type="InterPro" id="IPR001764">
    <property type="entry name" value="Glyco_hydro_3_N"/>
</dbReference>
<dbReference type="SUPFAM" id="SSF51445">
    <property type="entry name" value="(Trans)glycosidases"/>
    <property type="match status" value="1"/>
</dbReference>
<comment type="subcellular location">
    <subcellularLocation>
        <location evidence="2">Secreted</location>
    </subcellularLocation>
</comment>
<feature type="domain" description="Fibronectin type III-like" evidence="20">
    <location>
        <begin position="723"/>
        <end position="792"/>
    </location>
</feature>
<evidence type="ECO:0000256" key="17">
    <source>
        <dbReference type="ARBA" id="ARBA00041601"/>
    </source>
</evidence>
<proteinExistence type="inferred from homology"/>
<dbReference type="InterPro" id="IPR017853">
    <property type="entry name" value="GH"/>
</dbReference>
<comment type="catalytic activity">
    <reaction evidence="1">
        <text>Hydrolysis of terminal, non-reducing beta-D-glucosyl residues with release of beta-D-glucose.</text>
        <dbReference type="EC" id="3.2.1.21"/>
    </reaction>
</comment>
<accession>A0A9Q9DVZ1</accession>
<keyword evidence="9" id="KW-0136">Cellulose degradation</keyword>
<evidence type="ECO:0000256" key="15">
    <source>
        <dbReference type="ARBA" id="ARBA00039579"/>
    </source>
</evidence>
<dbReference type="InterPro" id="IPR002772">
    <property type="entry name" value="Glyco_hydro_3_C"/>
</dbReference>
<keyword evidence="11" id="KW-0119">Carbohydrate metabolism</keyword>
<evidence type="ECO:0000256" key="6">
    <source>
        <dbReference type="ARBA" id="ARBA00022525"/>
    </source>
</evidence>
<evidence type="ECO:0000256" key="4">
    <source>
        <dbReference type="ARBA" id="ARBA00005336"/>
    </source>
</evidence>
<dbReference type="Pfam" id="PF00933">
    <property type="entry name" value="Glyco_hydro_3"/>
    <property type="match status" value="1"/>
</dbReference>
<evidence type="ECO:0000256" key="8">
    <source>
        <dbReference type="ARBA" id="ARBA00022801"/>
    </source>
</evidence>
<keyword evidence="22" id="KW-1185">Reference proteome</keyword>
<evidence type="ECO:0000256" key="3">
    <source>
        <dbReference type="ARBA" id="ARBA00004987"/>
    </source>
</evidence>
<dbReference type="Pfam" id="PF14310">
    <property type="entry name" value="Fn3-like"/>
    <property type="match status" value="1"/>
</dbReference>